<dbReference type="RefSeq" id="WP_156477081.1">
    <property type="nucleotide sequence ID" value="NZ_CP013235.1"/>
</dbReference>
<gene>
    <name evidence="3" type="ORF">CAter282_1696</name>
</gene>
<evidence type="ECO:0000313" key="3">
    <source>
        <dbReference type="EMBL" id="AMP09477.1"/>
    </source>
</evidence>
<dbReference type="EMBL" id="CP013235">
    <property type="protein sequence ID" value="AMP09477.1"/>
    <property type="molecule type" value="Genomic_DNA"/>
</dbReference>
<accession>A0A127QHD9</accession>
<feature type="transmembrane region" description="Helical" evidence="1">
    <location>
        <begin position="85"/>
        <end position="103"/>
    </location>
</feature>
<evidence type="ECO:0000256" key="1">
    <source>
        <dbReference type="SAM" id="Phobius"/>
    </source>
</evidence>
<dbReference type="PATRIC" id="fig|279058.18.peg.1676"/>
<reference evidence="3 4" key="1">
    <citation type="submission" date="2015-11" db="EMBL/GenBank/DDBJ databases">
        <title>Exploring the genomic traits of fungus-feeding bacterial genus Collimonas.</title>
        <authorList>
            <person name="Song C."/>
            <person name="Schmidt R."/>
            <person name="de Jager V."/>
            <person name="Krzyzanowska D."/>
            <person name="Jongedijk E."/>
            <person name="Cankar K."/>
            <person name="Beekwilder J."/>
            <person name="van Veen A."/>
            <person name="de Boer W."/>
            <person name="van Veen J.A."/>
            <person name="Garbeva P."/>
        </authorList>
    </citation>
    <scope>NUCLEOTIDE SEQUENCE [LARGE SCALE GENOMIC DNA]</scope>
    <source>
        <strain evidence="3 4">Ter282</strain>
    </source>
</reference>
<keyword evidence="4" id="KW-1185">Reference proteome</keyword>
<feature type="signal peptide" evidence="2">
    <location>
        <begin position="1"/>
        <end position="23"/>
    </location>
</feature>
<keyword evidence="1" id="KW-0812">Transmembrane</keyword>
<keyword evidence="3" id="KW-0449">Lipoprotein</keyword>
<protein>
    <submittedName>
        <fullName evidence="3">Putative lipoprotein</fullName>
    </submittedName>
</protein>
<keyword evidence="2" id="KW-0732">Signal</keyword>
<evidence type="ECO:0000313" key="4">
    <source>
        <dbReference type="Proteomes" id="UP000071778"/>
    </source>
</evidence>
<organism evidence="3 4">
    <name type="scientific">Collimonas arenae</name>
    <dbReference type="NCBI Taxonomy" id="279058"/>
    <lineage>
        <taxon>Bacteria</taxon>
        <taxon>Pseudomonadati</taxon>
        <taxon>Pseudomonadota</taxon>
        <taxon>Betaproteobacteria</taxon>
        <taxon>Burkholderiales</taxon>
        <taxon>Oxalobacteraceae</taxon>
        <taxon>Collimonas</taxon>
    </lineage>
</organism>
<keyword evidence="1" id="KW-0472">Membrane</keyword>
<keyword evidence="1" id="KW-1133">Transmembrane helix</keyword>
<dbReference type="Proteomes" id="UP000071778">
    <property type="component" value="Chromosome"/>
</dbReference>
<proteinExistence type="predicted"/>
<evidence type="ECO:0000256" key="2">
    <source>
        <dbReference type="SAM" id="SignalP"/>
    </source>
</evidence>
<dbReference type="AlphaFoldDB" id="A0A127QHD9"/>
<name>A0A127QHD9_9BURK</name>
<sequence length="313" mass="34426">MRKIGVQIFIVCALILCFGSPQCNDQLSPTLKNEPLAGFTHDQRIRINGVGAATTVAEHPSLAVWARTSGDAVEKHWEFFSTEAWLVYLTGLLALITGFLALYTGKLYRATVQLGKEAQSNGEDQGKKMEASIREATRAASAMEALAEATKSNALLLPDMLSKQMRAYLQVEIGQAVHQAVGIKFAASPIIVNKGVTPAKNVCFTLNAAILSSNMLPNFMFEDRGEKTINDAGLAAGQHFIISCIVAERYSEAEVADIVDQNDKSLFVWGTVTYDDVFGGAWKTDYCHNYNFFRDGEKIGFNNYYFQRHNGST</sequence>
<feature type="chain" id="PRO_5007277918" evidence="2">
    <location>
        <begin position="24"/>
        <end position="313"/>
    </location>
</feature>